<dbReference type="EMBL" id="CP134214">
    <property type="protein sequence ID" value="WND24164.1"/>
    <property type="molecule type" value="Genomic_DNA"/>
</dbReference>
<evidence type="ECO:0000313" key="2">
    <source>
        <dbReference type="Proteomes" id="UP001249394"/>
    </source>
</evidence>
<accession>A0ABY9UMP5</accession>
<organism evidence="1 2">
    <name type="scientific">Streptomyces violaceus</name>
    <name type="common">Streptomyces venezuelae</name>
    <dbReference type="NCBI Taxonomy" id="1936"/>
    <lineage>
        <taxon>Bacteria</taxon>
        <taxon>Bacillati</taxon>
        <taxon>Actinomycetota</taxon>
        <taxon>Actinomycetes</taxon>
        <taxon>Kitasatosporales</taxon>
        <taxon>Streptomycetaceae</taxon>
        <taxon>Streptomyces</taxon>
    </lineage>
</organism>
<dbReference type="Proteomes" id="UP001249394">
    <property type="component" value="Plasmid punmamed1"/>
</dbReference>
<geneLocation type="plasmid" evidence="1 2">
    <name>punmamed1</name>
</geneLocation>
<keyword evidence="2" id="KW-1185">Reference proteome</keyword>
<evidence type="ECO:0000313" key="1">
    <source>
        <dbReference type="EMBL" id="WND24164.1"/>
    </source>
</evidence>
<proteinExistence type="predicted"/>
<reference evidence="1 2" key="1">
    <citation type="submission" date="2023-09" db="EMBL/GenBank/DDBJ databases">
        <title>The genome sequence of Streptomyces anthocyanicus.</title>
        <authorList>
            <person name="Mo P."/>
        </authorList>
    </citation>
    <scope>NUCLEOTIDE SEQUENCE [LARGE SCALE GENOMIC DNA]</scope>
    <source>
        <strain evidence="1 2">JCM 4387</strain>
        <plasmid evidence="1 2">punmamed1</plasmid>
    </source>
</reference>
<gene>
    <name evidence="1" type="ORF">RI060_43365</name>
</gene>
<keyword evidence="1" id="KW-0614">Plasmid</keyword>
<name>A0ABY9UMP5_STRVL</name>
<sequence length="139" mass="14586">MPNTTAILHRTAKLIASEGLHTGDQFAGPYTGLDICAAVYISAESDFPTEFFTDEVASIRLIESSAQAMAAIRAISDALDTEVCVTEVAPGVTVPDYIEHVSNWAATPPVFATTPPSTAEVIGRILRAANNLAVHTSAA</sequence>
<protein>
    <submittedName>
        <fullName evidence="1">Uncharacterized protein</fullName>
    </submittedName>
</protein>